<proteinExistence type="predicted"/>
<evidence type="ECO:0000259" key="8">
    <source>
        <dbReference type="Pfam" id="PF21093"/>
    </source>
</evidence>
<keyword evidence="10" id="KW-1185">Reference proteome</keyword>
<feature type="domain" description="Nucleoporin Nup188 N-terminal subdomain III" evidence="8">
    <location>
        <begin position="250"/>
        <end position="476"/>
    </location>
</feature>
<dbReference type="GO" id="GO:0006606">
    <property type="term" value="P:protein import into nucleus"/>
    <property type="evidence" value="ECO:0007669"/>
    <property type="project" value="TreeGrafter"/>
</dbReference>
<name>A0AAD9UI52_RIDPI</name>
<keyword evidence="3" id="KW-0509">mRNA transport</keyword>
<gene>
    <name evidence="9" type="ORF">NP493_83g05030</name>
</gene>
<dbReference type="GO" id="GO:0044611">
    <property type="term" value="C:nuclear pore inner ring"/>
    <property type="evidence" value="ECO:0007669"/>
    <property type="project" value="TreeGrafter"/>
</dbReference>
<dbReference type="Proteomes" id="UP001209878">
    <property type="component" value="Unassembled WGS sequence"/>
</dbReference>
<dbReference type="InterPro" id="IPR044840">
    <property type="entry name" value="Nup188"/>
</dbReference>
<dbReference type="GO" id="GO:0051028">
    <property type="term" value="P:mRNA transport"/>
    <property type="evidence" value="ECO:0007669"/>
    <property type="project" value="UniProtKB-KW"/>
</dbReference>
<dbReference type="Pfam" id="PF21093">
    <property type="entry name" value="Nup188_N-subdom_III"/>
    <property type="match status" value="1"/>
</dbReference>
<evidence type="ECO:0000256" key="7">
    <source>
        <dbReference type="ARBA" id="ARBA00023242"/>
    </source>
</evidence>
<keyword evidence="7" id="KW-0539">Nucleus</keyword>
<keyword evidence="4" id="KW-0653">Protein transport</keyword>
<evidence type="ECO:0000256" key="4">
    <source>
        <dbReference type="ARBA" id="ARBA00022927"/>
    </source>
</evidence>
<dbReference type="InterPro" id="IPR016024">
    <property type="entry name" value="ARM-type_fold"/>
</dbReference>
<comment type="subcellular location">
    <subcellularLocation>
        <location evidence="1">Nucleus</location>
        <location evidence="1">Nuclear pore complex</location>
    </subcellularLocation>
</comment>
<comment type="caution">
    <text evidence="9">The sequence shown here is derived from an EMBL/GenBank/DDBJ whole genome shotgun (WGS) entry which is preliminary data.</text>
</comment>
<evidence type="ECO:0000313" key="10">
    <source>
        <dbReference type="Proteomes" id="UP001209878"/>
    </source>
</evidence>
<evidence type="ECO:0000256" key="5">
    <source>
        <dbReference type="ARBA" id="ARBA00023010"/>
    </source>
</evidence>
<evidence type="ECO:0000256" key="1">
    <source>
        <dbReference type="ARBA" id="ARBA00004567"/>
    </source>
</evidence>
<dbReference type="PANTHER" id="PTHR31431">
    <property type="entry name" value="NUCLEOPORIN NUP188 HOMOLOG"/>
    <property type="match status" value="1"/>
</dbReference>
<dbReference type="PANTHER" id="PTHR31431:SF1">
    <property type="entry name" value="NUCLEOPORIN NUP188"/>
    <property type="match status" value="1"/>
</dbReference>
<evidence type="ECO:0000313" key="9">
    <source>
        <dbReference type="EMBL" id="KAK2190359.1"/>
    </source>
</evidence>
<dbReference type="SUPFAM" id="SSF48371">
    <property type="entry name" value="ARM repeat"/>
    <property type="match status" value="1"/>
</dbReference>
<evidence type="ECO:0000256" key="2">
    <source>
        <dbReference type="ARBA" id="ARBA00022448"/>
    </source>
</evidence>
<dbReference type="AlphaFoldDB" id="A0AAD9UI52"/>
<evidence type="ECO:0000256" key="6">
    <source>
        <dbReference type="ARBA" id="ARBA00023132"/>
    </source>
</evidence>
<dbReference type="InterPro" id="IPR048883">
    <property type="entry name" value="Nup188_N-subdom_III"/>
</dbReference>
<keyword evidence="5" id="KW-0811">Translocation</keyword>
<protein>
    <recommendedName>
        <fullName evidence="8">Nucleoporin Nup188 N-terminal subdomain III domain-containing protein</fullName>
    </recommendedName>
</protein>
<dbReference type="EMBL" id="JAODUO010000082">
    <property type="protein sequence ID" value="KAK2190359.1"/>
    <property type="molecule type" value="Genomic_DNA"/>
</dbReference>
<accession>A0AAD9UI52</accession>
<sequence>MLQDVLSVDRHAQALVLRIRDYYFTERIYLLRCLKHLFSFFMEDRHPYYMTQLYEDLCMMRAPTWQTHGTIMNDRQASLWMLQNLREQELYALISTLLKKCFLAINFWEVGMKEGIGSLLDTALSVFPLESGPPLQLLTSLATADRRSGAESSVFDLALDYPFAEFVVQHVRQLCLFMEMDDMMQLLPTDDKTVVCLGHDRQPYGPVSPVDQVSDHMDHMSVPYEPGCLIIPKGTLGRLYPQREPGVFEIQWDFTYDGWTVFVGEIRILLFQVSQGAGMVRPALLHKVTSICGLLHGVLKSDSKGVEQCVGQLPELIRLVYQVIQRFSLLSVPSLDLVAICLRLLTEVAKTRPKEVWHGLQQTGLLPFATEPLTDIVRTARFSLLSVPSLDLVAICLRLLTEVAKTRPKESLHKAGCVNELMLCVLFISATTQGSGNGLNTGRYGCLLAGFECTTGRYPVTSALLDLLPVLIKDIPLDRGNGMALRDMCVHCLLFTESGRTLLDIISLGVDTVEQALASQHRHFSQAFSVLNRLLLLRPPSSAPSPVEHILSVQPANEASRHVAATIAQYIFHRHNPHLPTLTTLLLKRLAQVFPMSILACLGNEAESIRDAYLARLYSNTEVTMSCLQTVQSLISAKKQGTYHCPSELLCAALEFLHALWEGRQEVAMSVLKEKEDFWQNVCLSLTRDLKAFSDSEVNPQVLNKETDAVSYIMRIIAMEQFATMASNRVDKKLEDVMSDLLNKGRLDYWSQRAALSVKRECRQKLLDHLLEGIECQVWSTQAPVSLIYMFQSHMSTVGVEHHKLQSLMSTCFSLTCPLSGAPQAPVSHVYMFQSHMSTVGVEHHKLQSPYTCSVSHVTVGVDPQAPVSSHVRLNVPVGVERHKLQSLIHMSSHMSL</sequence>
<organism evidence="9 10">
    <name type="scientific">Ridgeia piscesae</name>
    <name type="common">Tubeworm</name>
    <dbReference type="NCBI Taxonomy" id="27915"/>
    <lineage>
        <taxon>Eukaryota</taxon>
        <taxon>Metazoa</taxon>
        <taxon>Spiralia</taxon>
        <taxon>Lophotrochozoa</taxon>
        <taxon>Annelida</taxon>
        <taxon>Polychaeta</taxon>
        <taxon>Sedentaria</taxon>
        <taxon>Canalipalpata</taxon>
        <taxon>Sabellida</taxon>
        <taxon>Siboglinidae</taxon>
        <taxon>Ridgeia</taxon>
    </lineage>
</organism>
<dbReference type="GO" id="GO:0017056">
    <property type="term" value="F:structural constituent of nuclear pore"/>
    <property type="evidence" value="ECO:0007669"/>
    <property type="project" value="InterPro"/>
</dbReference>
<evidence type="ECO:0000256" key="3">
    <source>
        <dbReference type="ARBA" id="ARBA00022816"/>
    </source>
</evidence>
<dbReference type="GO" id="GO:0006405">
    <property type="term" value="P:RNA export from nucleus"/>
    <property type="evidence" value="ECO:0007669"/>
    <property type="project" value="TreeGrafter"/>
</dbReference>
<keyword evidence="6" id="KW-0906">Nuclear pore complex</keyword>
<keyword evidence="2" id="KW-0813">Transport</keyword>
<reference evidence="9" key="1">
    <citation type="journal article" date="2023" name="Mol. Biol. Evol.">
        <title>Third-Generation Sequencing Reveals the Adaptive Role of the Epigenome in Three Deep-Sea Polychaetes.</title>
        <authorList>
            <person name="Perez M."/>
            <person name="Aroh O."/>
            <person name="Sun Y."/>
            <person name="Lan Y."/>
            <person name="Juniper S.K."/>
            <person name="Young C.R."/>
            <person name="Angers B."/>
            <person name="Qian P.Y."/>
        </authorList>
    </citation>
    <scope>NUCLEOTIDE SEQUENCE</scope>
    <source>
        <strain evidence="9">R07B-5</strain>
    </source>
</reference>